<reference evidence="1" key="1">
    <citation type="submission" date="2022-11" db="EMBL/GenBank/DDBJ databases">
        <authorList>
            <person name="Hyden B.L."/>
            <person name="Feng K."/>
            <person name="Yates T."/>
            <person name="Jawdy S."/>
            <person name="Smart L.B."/>
            <person name="Muchero W."/>
        </authorList>
    </citation>
    <scope>NUCLEOTIDE SEQUENCE</scope>
    <source>
        <tissue evidence="1">Shoot tip</tissue>
    </source>
</reference>
<organism evidence="1 2">
    <name type="scientific">Salix koriyanagi</name>
    <dbReference type="NCBI Taxonomy" id="2511006"/>
    <lineage>
        <taxon>Eukaryota</taxon>
        <taxon>Viridiplantae</taxon>
        <taxon>Streptophyta</taxon>
        <taxon>Embryophyta</taxon>
        <taxon>Tracheophyta</taxon>
        <taxon>Spermatophyta</taxon>
        <taxon>Magnoliopsida</taxon>
        <taxon>eudicotyledons</taxon>
        <taxon>Gunneridae</taxon>
        <taxon>Pentapetalae</taxon>
        <taxon>rosids</taxon>
        <taxon>fabids</taxon>
        <taxon>Malpighiales</taxon>
        <taxon>Salicaceae</taxon>
        <taxon>Saliceae</taxon>
        <taxon>Salix</taxon>
    </lineage>
</organism>
<dbReference type="PANTHER" id="PTHR31480">
    <property type="entry name" value="BIFUNCTIONAL LYCOPENE CYCLASE/PHYTOENE SYNTHASE"/>
    <property type="match status" value="1"/>
</dbReference>
<comment type="caution">
    <text evidence="1">The sequence shown here is derived from an EMBL/GenBank/DDBJ whole genome shotgun (WGS) entry which is preliminary data.</text>
</comment>
<evidence type="ECO:0000313" key="1">
    <source>
        <dbReference type="EMBL" id="KAJ6702659.1"/>
    </source>
</evidence>
<reference evidence="1" key="2">
    <citation type="journal article" date="2023" name="Int. J. Mol. Sci.">
        <title>De Novo Assembly and Annotation of 11 Diverse Shrub Willow (Salix) Genomes Reveals Novel Gene Organization in Sex-Linked Regions.</title>
        <authorList>
            <person name="Hyden B."/>
            <person name="Feng K."/>
            <person name="Yates T.B."/>
            <person name="Jawdy S."/>
            <person name="Cereghino C."/>
            <person name="Smart L.B."/>
            <person name="Muchero W."/>
        </authorList>
    </citation>
    <scope>NUCLEOTIDE SEQUENCE</scope>
    <source>
        <tissue evidence="1">Shoot tip</tissue>
    </source>
</reference>
<dbReference type="Proteomes" id="UP001151752">
    <property type="component" value="Chromosome 1"/>
</dbReference>
<sequence>MFFLRSYFYLSNLLSSLGKAWLDPNGFSELSRHLTCPASIEPMQRWSQVSAYTGASHHWTFILVDGSSPDAEMIKKSKVVGRHRSDQDSCCVDLDNVLTRLVWSSLLEYQKLLDAIDDNAYDNFTKRAYVGRAKKLLALPLAYTKAQSMSSFDPSVNQDFVRSPKAGES</sequence>
<dbReference type="EMBL" id="JAPFFM010000016">
    <property type="protein sequence ID" value="KAJ6702659.1"/>
    <property type="molecule type" value="Genomic_DNA"/>
</dbReference>
<gene>
    <name evidence="1" type="ORF">OIU74_013747</name>
</gene>
<keyword evidence="2" id="KW-1185">Reference proteome</keyword>
<proteinExistence type="predicted"/>
<name>A0A9Q0QAP3_9ROSI</name>
<protein>
    <submittedName>
        <fullName evidence="1">PHYTOENE SYNTHASE CHLOROPLASTIC</fullName>
    </submittedName>
</protein>
<evidence type="ECO:0000313" key="2">
    <source>
        <dbReference type="Proteomes" id="UP001151752"/>
    </source>
</evidence>
<accession>A0A9Q0QAP3</accession>
<dbReference type="AlphaFoldDB" id="A0A9Q0QAP3"/>